<evidence type="ECO:0000313" key="1">
    <source>
        <dbReference type="EMBL" id="KAK2573586.1"/>
    </source>
</evidence>
<dbReference type="AlphaFoldDB" id="A0AAD9VGG4"/>
<dbReference type="Proteomes" id="UP001249851">
    <property type="component" value="Unassembled WGS sequence"/>
</dbReference>
<keyword evidence="2" id="KW-1185">Reference proteome</keyword>
<organism evidence="1 2">
    <name type="scientific">Acropora cervicornis</name>
    <name type="common">Staghorn coral</name>
    <dbReference type="NCBI Taxonomy" id="6130"/>
    <lineage>
        <taxon>Eukaryota</taxon>
        <taxon>Metazoa</taxon>
        <taxon>Cnidaria</taxon>
        <taxon>Anthozoa</taxon>
        <taxon>Hexacorallia</taxon>
        <taxon>Scleractinia</taxon>
        <taxon>Astrocoeniina</taxon>
        <taxon>Acroporidae</taxon>
        <taxon>Acropora</taxon>
    </lineage>
</organism>
<reference evidence="1" key="1">
    <citation type="journal article" date="2023" name="G3 (Bethesda)">
        <title>Whole genome assembly and annotation of the endangered Caribbean coral Acropora cervicornis.</title>
        <authorList>
            <person name="Selwyn J.D."/>
            <person name="Vollmer S.V."/>
        </authorList>
    </citation>
    <scope>NUCLEOTIDE SEQUENCE</scope>
    <source>
        <strain evidence="1">K2</strain>
    </source>
</reference>
<gene>
    <name evidence="1" type="ORF">P5673_001256</name>
</gene>
<dbReference type="EMBL" id="JARQWQ010000002">
    <property type="protein sequence ID" value="KAK2573586.1"/>
    <property type="molecule type" value="Genomic_DNA"/>
</dbReference>
<name>A0AAD9VGG4_ACRCE</name>
<accession>A0AAD9VGG4</accession>
<proteinExistence type="predicted"/>
<dbReference type="InterPro" id="IPR029641">
    <property type="entry name" value="APC16"/>
</dbReference>
<reference evidence="1" key="2">
    <citation type="journal article" date="2023" name="Science">
        <title>Genomic signatures of disease resistance in endangered staghorn corals.</title>
        <authorList>
            <person name="Vollmer S.V."/>
            <person name="Selwyn J.D."/>
            <person name="Despard B.A."/>
            <person name="Roesel C.L."/>
        </authorList>
    </citation>
    <scope>NUCLEOTIDE SEQUENCE</scope>
    <source>
        <strain evidence="1">K2</strain>
    </source>
</reference>
<protein>
    <submittedName>
        <fullName evidence="1">Uncharacterized protein</fullName>
    </submittedName>
</protein>
<evidence type="ECO:0000313" key="2">
    <source>
        <dbReference type="Proteomes" id="UP001249851"/>
    </source>
</evidence>
<dbReference type="Pfam" id="PF17256">
    <property type="entry name" value="ANAPC16"/>
    <property type="match status" value="1"/>
</dbReference>
<dbReference type="GO" id="GO:0005680">
    <property type="term" value="C:anaphase-promoting complex"/>
    <property type="evidence" value="ECO:0007669"/>
    <property type="project" value="InterPro"/>
</dbReference>
<sequence>MASARPSGVQRELLPRKMLFRSPDKEITKTPEDLEALLNKIQVDIEVDSNLENLRKDMHKQTLAKLREELTRTSQDEWMYKPIDQIIGF</sequence>
<comment type="caution">
    <text evidence="1">The sequence shown here is derived from an EMBL/GenBank/DDBJ whole genome shotgun (WGS) entry which is preliminary data.</text>
</comment>
<dbReference type="GO" id="GO:0016567">
    <property type="term" value="P:protein ubiquitination"/>
    <property type="evidence" value="ECO:0007669"/>
    <property type="project" value="InterPro"/>
</dbReference>